<evidence type="ECO:0000256" key="6">
    <source>
        <dbReference type="PIRSR" id="PIRSR625705-1"/>
    </source>
</evidence>
<evidence type="ECO:0000256" key="7">
    <source>
        <dbReference type="SAM" id="SignalP"/>
    </source>
</evidence>
<comment type="caution">
    <text evidence="10">The sequence shown here is derived from an EMBL/GenBank/DDBJ whole genome shotgun (WGS) entry which is preliminary data.</text>
</comment>
<reference evidence="10" key="2">
    <citation type="submission" date="2020-09" db="EMBL/GenBank/DDBJ databases">
        <authorList>
            <person name="Sun Q."/>
            <person name="Zhou Y."/>
        </authorList>
    </citation>
    <scope>NUCLEOTIDE SEQUENCE</scope>
    <source>
        <strain evidence="10">CGMCC 1.12195</strain>
    </source>
</reference>
<feature type="domain" description="Glycoside hydrolase family 20 catalytic" evidence="8">
    <location>
        <begin position="170"/>
        <end position="374"/>
    </location>
</feature>
<evidence type="ECO:0000256" key="4">
    <source>
        <dbReference type="ARBA" id="ARBA00022801"/>
    </source>
</evidence>
<evidence type="ECO:0000256" key="1">
    <source>
        <dbReference type="ARBA" id="ARBA00001231"/>
    </source>
</evidence>
<dbReference type="Gene3D" id="3.20.20.80">
    <property type="entry name" value="Glycosidases"/>
    <property type="match status" value="1"/>
</dbReference>
<dbReference type="RefSeq" id="WP_188503968.1">
    <property type="nucleotide sequence ID" value="NZ_BMER01000001.1"/>
</dbReference>
<sequence>MKHVKNRFLVLFTLSVLSVGNQAVASDKNPILPVPQYIQFGEGTLSISQLSIGFEKSPSEEDIFTANELIRMIREECGVEIALNEKSISSANLIFKKLADAPSTPQLDEKVGRDSREAYQIAITPTGILITAKSSTGLYYAVQTLRQMVVGEDELAYFPVATVEDWPIMAYRGFMMDMTHMQFPTVDEIKRQLDFLALWKTNQYYFYSETNIELEGYPLLIPNARFSTEQMEDIIAYAEERHIDIVPNLNLYGHLHDFFKYEHYADLAATPYGREFSATDPRVNAIVSDWVKQFAELFPSPFFHIGFDETWLIELEAKRVGSTVEDVYLKMLERTASMVEAKGKKVMLYADMLQKYPNAISNKLSNNILVAWHYSPLKEEAYREFLEPFKQFEVPIFVQSATLNWKFLYPATSVSFRNHRLLLNEGMKYGARGFINSGWTDDSQVLMRSSRPDMAYGSSVAWNNVEIGESDFFNRYTTILYPAVLSDIVKQAHLELSKADRLTRSALGSTTNALWDNPFSEKSLEIVRNHKDKLKSARLASEEAQILLRQALPHQVDSTTLFAMLTGARELDMLTMRYLFAGRISDIHEKYQEKRDPTEFRRVLAEATAFFSSLTVDMFDVIVETKEMFREAWLNEYTTYRLGIPMSKFDRELDFWFRIQNRLKTLVEIPGDERLPPLSELLDMD</sequence>
<dbReference type="InterPro" id="IPR025705">
    <property type="entry name" value="Beta_hexosaminidase_sua/sub"/>
</dbReference>
<evidence type="ECO:0000313" key="10">
    <source>
        <dbReference type="EMBL" id="GGG73208.1"/>
    </source>
</evidence>
<keyword evidence="4" id="KW-0378">Hydrolase</keyword>
<feature type="active site" description="Proton donor" evidence="6">
    <location>
        <position position="309"/>
    </location>
</feature>
<feature type="domain" description="Beta-hexosaminidase bacterial type N-terminal" evidence="9">
    <location>
        <begin position="30"/>
        <end position="166"/>
    </location>
</feature>
<dbReference type="GO" id="GO:0005975">
    <property type="term" value="P:carbohydrate metabolic process"/>
    <property type="evidence" value="ECO:0007669"/>
    <property type="project" value="InterPro"/>
</dbReference>
<dbReference type="GO" id="GO:0016020">
    <property type="term" value="C:membrane"/>
    <property type="evidence" value="ECO:0007669"/>
    <property type="project" value="TreeGrafter"/>
</dbReference>
<organism evidence="10 11">
    <name type="scientific">Parapedobacter pyrenivorans</name>
    <dbReference type="NCBI Taxonomy" id="1305674"/>
    <lineage>
        <taxon>Bacteria</taxon>
        <taxon>Pseudomonadati</taxon>
        <taxon>Bacteroidota</taxon>
        <taxon>Sphingobacteriia</taxon>
        <taxon>Sphingobacteriales</taxon>
        <taxon>Sphingobacteriaceae</taxon>
        <taxon>Parapedobacter</taxon>
    </lineage>
</organism>
<dbReference type="EMBL" id="BMER01000001">
    <property type="protein sequence ID" value="GGG73208.1"/>
    <property type="molecule type" value="Genomic_DNA"/>
</dbReference>
<dbReference type="PRINTS" id="PR00738">
    <property type="entry name" value="GLHYDRLASE20"/>
</dbReference>
<dbReference type="Pfam" id="PF00728">
    <property type="entry name" value="Glyco_hydro_20"/>
    <property type="match status" value="1"/>
</dbReference>
<comment type="similarity">
    <text evidence="2">Belongs to the glycosyl hydrolase 20 family.</text>
</comment>
<dbReference type="Gene3D" id="3.30.379.10">
    <property type="entry name" value="Chitobiase/beta-hexosaminidase domain 2-like"/>
    <property type="match status" value="1"/>
</dbReference>
<evidence type="ECO:0000259" key="9">
    <source>
        <dbReference type="Pfam" id="PF02838"/>
    </source>
</evidence>
<dbReference type="Pfam" id="PF02838">
    <property type="entry name" value="Glyco_hydro_20b"/>
    <property type="match status" value="1"/>
</dbReference>
<proteinExistence type="inferred from homology"/>
<keyword evidence="5" id="KW-0326">Glycosidase</keyword>
<dbReference type="AlphaFoldDB" id="A0A917HAQ0"/>
<comment type="catalytic activity">
    <reaction evidence="1">
        <text>Hydrolysis of terminal non-reducing N-acetyl-D-hexosamine residues in N-acetyl-beta-D-hexosaminides.</text>
        <dbReference type="EC" id="3.2.1.52"/>
    </reaction>
</comment>
<dbReference type="EC" id="3.2.1.52" evidence="3"/>
<protein>
    <recommendedName>
        <fullName evidence="3">beta-N-acetylhexosaminidase</fullName>
        <ecNumber evidence="3">3.2.1.52</ecNumber>
    </recommendedName>
</protein>
<keyword evidence="7" id="KW-0732">Signal</keyword>
<dbReference type="SUPFAM" id="SSF51445">
    <property type="entry name" value="(Trans)glycosidases"/>
    <property type="match status" value="1"/>
</dbReference>
<dbReference type="SUPFAM" id="SSF55545">
    <property type="entry name" value="beta-N-acetylhexosaminidase-like domain"/>
    <property type="match status" value="1"/>
</dbReference>
<evidence type="ECO:0000313" key="11">
    <source>
        <dbReference type="Proteomes" id="UP000660862"/>
    </source>
</evidence>
<accession>A0A917HAQ0</accession>
<feature type="signal peptide" evidence="7">
    <location>
        <begin position="1"/>
        <end position="25"/>
    </location>
</feature>
<dbReference type="InterPro" id="IPR017853">
    <property type="entry name" value="GH"/>
</dbReference>
<evidence type="ECO:0000259" key="8">
    <source>
        <dbReference type="Pfam" id="PF00728"/>
    </source>
</evidence>
<dbReference type="InterPro" id="IPR015883">
    <property type="entry name" value="Glyco_hydro_20_cat"/>
</dbReference>
<feature type="chain" id="PRO_5037249772" description="beta-N-acetylhexosaminidase" evidence="7">
    <location>
        <begin position="26"/>
        <end position="685"/>
    </location>
</feature>
<evidence type="ECO:0000256" key="2">
    <source>
        <dbReference type="ARBA" id="ARBA00006285"/>
    </source>
</evidence>
<dbReference type="PANTHER" id="PTHR22600">
    <property type="entry name" value="BETA-HEXOSAMINIDASE"/>
    <property type="match status" value="1"/>
</dbReference>
<evidence type="ECO:0000256" key="5">
    <source>
        <dbReference type="ARBA" id="ARBA00023295"/>
    </source>
</evidence>
<dbReference type="GO" id="GO:0004563">
    <property type="term" value="F:beta-N-acetylhexosaminidase activity"/>
    <property type="evidence" value="ECO:0007669"/>
    <property type="project" value="UniProtKB-EC"/>
</dbReference>
<name>A0A917HAQ0_9SPHI</name>
<dbReference type="GO" id="GO:0030203">
    <property type="term" value="P:glycosaminoglycan metabolic process"/>
    <property type="evidence" value="ECO:0007669"/>
    <property type="project" value="TreeGrafter"/>
</dbReference>
<dbReference type="PANTHER" id="PTHR22600:SF57">
    <property type="entry name" value="BETA-N-ACETYLHEXOSAMINIDASE"/>
    <property type="match status" value="1"/>
</dbReference>
<dbReference type="Proteomes" id="UP000660862">
    <property type="component" value="Unassembled WGS sequence"/>
</dbReference>
<dbReference type="InterPro" id="IPR029018">
    <property type="entry name" value="Hex-like_dom2"/>
</dbReference>
<gene>
    <name evidence="10" type="ORF">GCM10007415_00730</name>
</gene>
<dbReference type="InterPro" id="IPR015882">
    <property type="entry name" value="HEX_bac_N"/>
</dbReference>
<reference evidence="10" key="1">
    <citation type="journal article" date="2014" name="Int. J. Syst. Evol. Microbiol.">
        <title>Complete genome sequence of Corynebacterium casei LMG S-19264T (=DSM 44701T), isolated from a smear-ripened cheese.</title>
        <authorList>
            <consortium name="US DOE Joint Genome Institute (JGI-PGF)"/>
            <person name="Walter F."/>
            <person name="Albersmeier A."/>
            <person name="Kalinowski J."/>
            <person name="Ruckert C."/>
        </authorList>
    </citation>
    <scope>NUCLEOTIDE SEQUENCE</scope>
    <source>
        <strain evidence="10">CGMCC 1.12195</strain>
    </source>
</reference>
<keyword evidence="11" id="KW-1185">Reference proteome</keyword>
<evidence type="ECO:0000256" key="3">
    <source>
        <dbReference type="ARBA" id="ARBA00012663"/>
    </source>
</evidence>